<evidence type="ECO:0000256" key="5">
    <source>
        <dbReference type="ARBA" id="ARBA00041214"/>
    </source>
</evidence>
<evidence type="ECO:0000256" key="2">
    <source>
        <dbReference type="ARBA" id="ARBA00022980"/>
    </source>
</evidence>
<dbReference type="PANTHER" id="PTHR10064:SF0">
    <property type="entry name" value="FI24544P1-RELATED"/>
    <property type="match status" value="1"/>
</dbReference>
<dbReference type="EMBL" id="SBIQ01000219">
    <property type="protein sequence ID" value="KAF7682584.1"/>
    <property type="molecule type" value="Genomic_DNA"/>
</dbReference>
<protein>
    <recommendedName>
        <fullName evidence="4">Large ribosomal subunit protein eL22</fullName>
    </recommendedName>
    <alternativeName>
        <fullName evidence="5">60S ribosomal protein L22</fullName>
    </alternativeName>
</protein>
<comment type="similarity">
    <text evidence="1">Belongs to the eukaryotic ribosomal protein eL22 family.</text>
</comment>
<dbReference type="InterPro" id="IPR038526">
    <property type="entry name" value="Ribosomal_eL22_sf"/>
</dbReference>
<keyword evidence="3" id="KW-0687">Ribonucleoprotein</keyword>
<dbReference type="Pfam" id="PF01776">
    <property type="entry name" value="Ribosomal_L22e"/>
    <property type="match status" value="1"/>
</dbReference>
<evidence type="ECO:0000256" key="4">
    <source>
        <dbReference type="ARBA" id="ARBA00040613"/>
    </source>
</evidence>
<name>A0ABQ7HWP6_9MICR</name>
<dbReference type="PANTHER" id="PTHR10064">
    <property type="entry name" value="60S RIBOSOMAL PROTEIN L22"/>
    <property type="match status" value="1"/>
</dbReference>
<proteinExistence type="inferred from homology"/>
<evidence type="ECO:0000313" key="6">
    <source>
        <dbReference type="EMBL" id="KAF7682584.1"/>
    </source>
</evidence>
<sequence length="109" mass="12693">MAEEVKSYEIDCSILVNDNLLRTSELEEFYRAFMKVEGRKNNLDGKVSLTSTSSKLVVEPMSYIPKKYIIYLVKKFLHMKGIKNWVKLASTGPTSMELRYFNVEQNEDE</sequence>
<evidence type="ECO:0000256" key="1">
    <source>
        <dbReference type="ARBA" id="ARBA00007817"/>
    </source>
</evidence>
<evidence type="ECO:0000313" key="7">
    <source>
        <dbReference type="Proteomes" id="UP001516464"/>
    </source>
</evidence>
<organism evidence="6 7">
    <name type="scientific">Astathelohania contejeani</name>
    <dbReference type="NCBI Taxonomy" id="164912"/>
    <lineage>
        <taxon>Eukaryota</taxon>
        <taxon>Fungi</taxon>
        <taxon>Fungi incertae sedis</taxon>
        <taxon>Microsporidia</taxon>
        <taxon>Astathelohaniidae</taxon>
        <taxon>Astathelohania</taxon>
    </lineage>
</organism>
<dbReference type="Gene3D" id="3.30.1360.210">
    <property type="match status" value="1"/>
</dbReference>
<accession>A0ABQ7HWP6</accession>
<comment type="caution">
    <text evidence="6">The sequence shown here is derived from an EMBL/GenBank/DDBJ whole genome shotgun (WGS) entry which is preliminary data.</text>
</comment>
<keyword evidence="2 6" id="KW-0689">Ribosomal protein</keyword>
<dbReference type="GO" id="GO:0005840">
    <property type="term" value="C:ribosome"/>
    <property type="evidence" value="ECO:0007669"/>
    <property type="project" value="UniProtKB-KW"/>
</dbReference>
<dbReference type="Proteomes" id="UP001516464">
    <property type="component" value="Unassembled WGS sequence"/>
</dbReference>
<keyword evidence="7" id="KW-1185">Reference proteome</keyword>
<dbReference type="InterPro" id="IPR002671">
    <property type="entry name" value="Ribosomal_eL22"/>
</dbReference>
<evidence type="ECO:0000256" key="3">
    <source>
        <dbReference type="ARBA" id="ARBA00023274"/>
    </source>
</evidence>
<reference evidence="6 7" key="1">
    <citation type="submission" date="2019-01" db="EMBL/GenBank/DDBJ databases">
        <title>Genomes sequencing and comparative genomics of infectious freshwater microsporidia, Cucumispora dikerogammari and Thelohania contejeani.</title>
        <authorList>
            <person name="Cormier A."/>
            <person name="Giraud I."/>
            <person name="Wattier R."/>
            <person name="Teixeira M."/>
            <person name="Grandjean F."/>
            <person name="Rigaud T."/>
            <person name="Cordaux R."/>
        </authorList>
    </citation>
    <scope>NUCLEOTIDE SEQUENCE [LARGE SCALE GENOMIC DNA]</scope>
    <source>
        <strain evidence="6">T1</strain>
        <tissue evidence="6">Spores</tissue>
    </source>
</reference>
<gene>
    <name evidence="6" type="primary">rpl22</name>
    <name evidence="6" type="ORF">TCON_2195</name>
</gene>